<dbReference type="GeneID" id="77943952"/>
<reference evidence="2" key="1">
    <citation type="submission" date="2021-07" db="EMBL/GenBank/DDBJ databases">
        <authorList>
            <person name="Roth S.J."/>
            <person name="Krukonis G.P."/>
            <person name="Delesalle V.A."/>
        </authorList>
    </citation>
    <scope>NUCLEOTIDE SEQUENCE</scope>
</reference>
<feature type="region of interest" description="Disordered" evidence="1">
    <location>
        <begin position="260"/>
        <end position="279"/>
    </location>
</feature>
<gene>
    <name evidence="2" type="primary">64</name>
    <name evidence="2" type="ORF">AH04_64</name>
</gene>
<evidence type="ECO:0000256" key="1">
    <source>
        <dbReference type="SAM" id="MobiDB-lite"/>
    </source>
</evidence>
<dbReference type="KEGG" id="vg:77943952"/>
<accession>A0AAE8BUL9</accession>
<organism evidence="2 3">
    <name type="scientific">Erwinia phage AH04</name>
    <dbReference type="NCBI Taxonomy" id="2869569"/>
    <lineage>
        <taxon>Viruses</taxon>
        <taxon>Duplodnaviria</taxon>
        <taxon>Heunggongvirae</taxon>
        <taxon>Uroviricota</taxon>
        <taxon>Caudoviricetes</taxon>
        <taxon>Chimalliviridae</taxon>
        <taxon>Meadowvirus</taxon>
        <taxon>Meadowvirus AH04</taxon>
    </lineage>
</organism>
<evidence type="ECO:0000313" key="2">
    <source>
        <dbReference type="EMBL" id="QZA70547.1"/>
    </source>
</evidence>
<feature type="compositionally biased region" description="Low complexity" evidence="1">
    <location>
        <begin position="260"/>
        <end position="277"/>
    </location>
</feature>
<proteinExistence type="predicted"/>
<dbReference type="EMBL" id="MZ501267">
    <property type="protein sequence ID" value="QZA70547.1"/>
    <property type="molecule type" value="Genomic_DNA"/>
</dbReference>
<sequence length="637" mass="69076">MALDSHNSSDNASNNNNSGKSPMSSTNPLLALLGQQNLISSTNNIAEVNEVAKSLEEVIEALNKNTASDIQKLTLPKEVRNITSDISPNLPGITLHTIIGAAVYVQPVLFYKAGITEVTESIHLANEPAARAIAKPASGFMDATLLEKIKTQYAFVDGKQASKVIILAPIVRNLEPYIKNQISSDDMILQVRNSILKEWSTSLWNIASLEATKEGVEFPNPFKDGKLFGKDDTAVARIEPVNKLIIDGVPTPYNLAAKISTSNKNNTTSPNSSQSKSVATAHMTVSLEAMSQSQFMQARARQPGQVVGPLVPVVSTGLTVPGETLNNNSSLLTALLGLYASIGANNISYLSEAFRGKEVGHRGNIGNFNHYLSQILQGSFGTQQYITEKNITNAQVVNQWLGTYIAPQAVYVLDLSTFTNDVANTDFWWNLIGKGAGSTYHRTLVTLLDALSNGEFSKLAAANAAKGNNRNPRTEWVAGDAILKTTNIIMPNGIAQGKDGKWFDLAEVDGMFLRQDSYYGQNEAAINEYQGLINGSMGGDNIKIRQYNIYNRLNQLFGANVVLDGWNRRFIWENSFFATFAQAMATAGTLSLSGSNTATMWSMNTGNDYLNYAITAQLSQSVQAAGFGNFNGTFSQY</sequence>
<evidence type="ECO:0000313" key="3">
    <source>
        <dbReference type="Proteomes" id="UP000827517"/>
    </source>
</evidence>
<keyword evidence="3" id="KW-1185">Reference proteome</keyword>
<feature type="compositionally biased region" description="Low complexity" evidence="1">
    <location>
        <begin position="1"/>
        <end position="21"/>
    </location>
</feature>
<feature type="region of interest" description="Disordered" evidence="1">
    <location>
        <begin position="1"/>
        <end position="27"/>
    </location>
</feature>
<dbReference type="Proteomes" id="UP000827517">
    <property type="component" value="Segment"/>
</dbReference>
<dbReference type="RefSeq" id="YP_010667818.1">
    <property type="nucleotide sequence ID" value="NC_070952.1"/>
</dbReference>
<protein>
    <submittedName>
        <fullName evidence="2">Uncharacterized protein</fullName>
    </submittedName>
</protein>
<name>A0AAE8BUL9_9CAUD</name>